<organism evidence="1 2">
    <name type="scientific">Panagrolaimus sp. ES5</name>
    <dbReference type="NCBI Taxonomy" id="591445"/>
    <lineage>
        <taxon>Eukaryota</taxon>
        <taxon>Metazoa</taxon>
        <taxon>Ecdysozoa</taxon>
        <taxon>Nematoda</taxon>
        <taxon>Chromadorea</taxon>
        <taxon>Rhabditida</taxon>
        <taxon>Tylenchina</taxon>
        <taxon>Panagrolaimomorpha</taxon>
        <taxon>Panagrolaimoidea</taxon>
        <taxon>Panagrolaimidae</taxon>
        <taxon>Panagrolaimus</taxon>
    </lineage>
</organism>
<evidence type="ECO:0000313" key="2">
    <source>
        <dbReference type="WBParaSite" id="ES5_v2.g30211.t1"/>
    </source>
</evidence>
<accession>A0AC34GKL2</accession>
<dbReference type="Proteomes" id="UP000887579">
    <property type="component" value="Unplaced"/>
</dbReference>
<name>A0AC34GKL2_9BILA</name>
<evidence type="ECO:0000313" key="1">
    <source>
        <dbReference type="Proteomes" id="UP000887579"/>
    </source>
</evidence>
<dbReference type="WBParaSite" id="ES5_v2.g30211.t1">
    <property type="protein sequence ID" value="ES5_v2.g30211.t1"/>
    <property type="gene ID" value="ES5_v2.g30211"/>
</dbReference>
<reference evidence="2" key="1">
    <citation type="submission" date="2022-11" db="UniProtKB">
        <authorList>
            <consortium name="WormBaseParasite"/>
        </authorList>
    </citation>
    <scope>IDENTIFICATION</scope>
</reference>
<sequence length="104" mass="11587">MLLDHRYLFGFFIFYQLILSVVTAAAESEEDEYEFDDSTNSKVIPFGDPVTNKFEGGTAPINVPRGIFHYSMRESGLGSNFKVPDESLASPLEVGGKLRTKDSM</sequence>
<proteinExistence type="predicted"/>
<protein>
    <submittedName>
        <fullName evidence="2">Uncharacterized protein</fullName>
    </submittedName>
</protein>